<evidence type="ECO:0000256" key="41">
    <source>
        <dbReference type="ARBA" id="ARBA00049372"/>
    </source>
</evidence>
<evidence type="ECO:0000256" key="23">
    <source>
        <dbReference type="ARBA" id="ARBA00047438"/>
    </source>
</evidence>
<evidence type="ECO:0000256" key="36">
    <source>
        <dbReference type="ARBA" id="ARBA00048699"/>
    </source>
</evidence>
<comment type="catalytic activity">
    <reaction evidence="26">
        <text>1-hexadecanoyl-2-(9Z-octadecenoyl)-sn-glycero-3-phospho-(1'-sn-glycerol) + H2O = 1-hexadecanoyl-sn-glycero-3-phospho-(1'-sn-glycerol) + (9Z)-octadecenoate + H(+)</text>
        <dbReference type="Rhea" id="RHEA:40919"/>
        <dbReference type="ChEBI" id="CHEBI:15377"/>
        <dbReference type="ChEBI" id="CHEBI:15378"/>
        <dbReference type="ChEBI" id="CHEBI:30823"/>
        <dbReference type="ChEBI" id="CHEBI:72841"/>
        <dbReference type="ChEBI" id="CHEBI:75158"/>
    </reaction>
    <physiologicalReaction direction="left-to-right" evidence="26">
        <dbReference type="Rhea" id="RHEA:40920"/>
    </physiologicalReaction>
</comment>
<feature type="region of interest" description="Disordered" evidence="43">
    <location>
        <begin position="121"/>
        <end position="143"/>
    </location>
</feature>
<evidence type="ECO:0000256" key="37">
    <source>
        <dbReference type="ARBA" id="ARBA00048869"/>
    </source>
</evidence>
<dbReference type="PANTHER" id="PTHR21325">
    <property type="entry name" value="PHOSPHOLIPASE B, PLB1"/>
    <property type="match status" value="1"/>
</dbReference>
<evidence type="ECO:0000256" key="32">
    <source>
        <dbReference type="ARBA" id="ARBA00048386"/>
    </source>
</evidence>
<dbReference type="Proteomes" id="UP001219518">
    <property type="component" value="Unassembled WGS sequence"/>
</dbReference>
<dbReference type="GO" id="GO:0004622">
    <property type="term" value="F:phosphatidylcholine lysophospholipase activity"/>
    <property type="evidence" value="ECO:0007669"/>
    <property type="project" value="UniProtKB-EC"/>
</dbReference>
<evidence type="ECO:0000256" key="34">
    <source>
        <dbReference type="ARBA" id="ARBA00048613"/>
    </source>
</evidence>
<comment type="catalytic activity">
    <reaction evidence="38">
        <text>1-O-hexadecyl-2-(9Z)-octadecenoyl-sn-glycero-3-phosphocholine + H2O = 1-O-hexadecyl-sn-glycero-3-phosphocholine + (9Z)-octadecenoate + H(+)</text>
        <dbReference type="Rhea" id="RHEA:40915"/>
        <dbReference type="ChEBI" id="CHEBI:15377"/>
        <dbReference type="ChEBI" id="CHEBI:15378"/>
        <dbReference type="ChEBI" id="CHEBI:30823"/>
        <dbReference type="ChEBI" id="CHEBI:34112"/>
        <dbReference type="ChEBI" id="CHEBI:64496"/>
    </reaction>
    <physiologicalReaction direction="left-to-right" evidence="38">
        <dbReference type="Rhea" id="RHEA:40916"/>
    </physiologicalReaction>
</comment>
<dbReference type="InterPro" id="IPR038885">
    <property type="entry name" value="PLB1"/>
</dbReference>
<comment type="catalytic activity">
    <reaction evidence="35">
        <text>1-hexadecanoyl-sn-glycero-3-phosphocholine + H2O = sn-glycerol 3-phosphocholine + hexadecanoate + H(+)</text>
        <dbReference type="Rhea" id="RHEA:40435"/>
        <dbReference type="ChEBI" id="CHEBI:7896"/>
        <dbReference type="ChEBI" id="CHEBI:15377"/>
        <dbReference type="ChEBI" id="CHEBI:15378"/>
        <dbReference type="ChEBI" id="CHEBI:16870"/>
        <dbReference type="ChEBI" id="CHEBI:72998"/>
    </reaction>
    <physiologicalReaction direction="left-to-right" evidence="35">
        <dbReference type="Rhea" id="RHEA:40436"/>
    </physiologicalReaction>
</comment>
<comment type="catalytic activity">
    <reaction evidence="27">
        <text>a 1-O-alkyl-2-acyl-sn-glycero-3-phosphocholine + H2O = a 1-O-alkyl-sn-glycero-3-phosphocholine + a fatty acid + H(+)</text>
        <dbReference type="Rhea" id="RHEA:36231"/>
        <dbReference type="ChEBI" id="CHEBI:15377"/>
        <dbReference type="ChEBI" id="CHEBI:15378"/>
        <dbReference type="ChEBI" id="CHEBI:28868"/>
        <dbReference type="ChEBI" id="CHEBI:30909"/>
        <dbReference type="ChEBI" id="CHEBI:36702"/>
        <dbReference type="EC" id="3.1.1.4"/>
    </reaction>
    <physiologicalReaction direction="left-to-right" evidence="27">
        <dbReference type="Rhea" id="RHEA:36232"/>
    </physiologicalReaction>
</comment>
<evidence type="ECO:0000256" key="19">
    <source>
        <dbReference type="ARBA" id="ARBA00033022"/>
    </source>
</evidence>
<evidence type="ECO:0000256" key="29">
    <source>
        <dbReference type="ARBA" id="ARBA00048227"/>
    </source>
</evidence>
<gene>
    <name evidence="44" type="ORF">KUF71_022458</name>
</gene>
<evidence type="ECO:0000256" key="16">
    <source>
        <dbReference type="ARBA" id="ARBA00029723"/>
    </source>
</evidence>
<evidence type="ECO:0000256" key="28">
    <source>
        <dbReference type="ARBA" id="ARBA00048058"/>
    </source>
</evidence>
<comment type="function">
    <text evidence="20">Calcium-independent membrane-associated phospholipase that catalyzes complete diacylation of phospholipids by hydrolyzing both sn-1 and sn-2 fatty acyl chains attached to the glycerol backbone (phospholipase B activity). Has dual phospholipase and lysophospholipase activities toward diacylphospholipids. Preferentially cleaves sn-2 ester bonds over sn-1 bonds. Acts as a lipase toward glycerolipid substrates. Hydrolyzes fatty acyl chains of diacylglycerols with preference for the sn-2 position and of triacylglycerols with not positional selectivity. May also hydrolyze long chain retinyl esters such as retinyl palmitate. May contribute to digestion of dietary phospholipids, glycerolipids and retinoids, facilitating lipid absorption at the brush border.</text>
</comment>
<name>A0AAE1H1F7_9NEOP</name>
<dbReference type="InterPro" id="IPR035547">
    <property type="entry name" value="Phospholipase_B"/>
</dbReference>
<dbReference type="FunFam" id="3.40.50.1110:FF:000005">
    <property type="entry name" value="Phospholipase B1"/>
    <property type="match status" value="1"/>
</dbReference>
<evidence type="ECO:0000256" key="14">
    <source>
        <dbReference type="ARBA" id="ARBA00023408"/>
    </source>
</evidence>
<evidence type="ECO:0000313" key="44">
    <source>
        <dbReference type="EMBL" id="KAK3913004.1"/>
    </source>
</evidence>
<evidence type="ECO:0000256" key="31">
    <source>
        <dbReference type="ARBA" id="ARBA00048374"/>
    </source>
</evidence>
<evidence type="ECO:0000256" key="10">
    <source>
        <dbReference type="ARBA" id="ARBA00023098"/>
    </source>
</evidence>
<evidence type="ECO:0000256" key="18">
    <source>
        <dbReference type="ARBA" id="ARBA00031485"/>
    </source>
</evidence>
<evidence type="ECO:0000256" key="4">
    <source>
        <dbReference type="ARBA" id="ARBA00022475"/>
    </source>
</evidence>
<comment type="catalytic activity">
    <reaction evidence="41">
        <text>1,3-di-(9Z-octadecenoyl)-glycerol + H2O = 1-(9Z-octadecenoyl)-glycerol + (9Z)-octadecenoate + H(+)</text>
        <dbReference type="Rhea" id="RHEA:39939"/>
        <dbReference type="ChEBI" id="CHEBI:15377"/>
        <dbReference type="ChEBI" id="CHEBI:15378"/>
        <dbReference type="ChEBI" id="CHEBI:30823"/>
        <dbReference type="ChEBI" id="CHEBI:75342"/>
        <dbReference type="ChEBI" id="CHEBI:75735"/>
    </reaction>
    <physiologicalReaction direction="left-to-right" evidence="41">
        <dbReference type="Rhea" id="RHEA:39940"/>
    </physiologicalReaction>
</comment>
<keyword evidence="45" id="KW-1185">Reference proteome</keyword>
<comment type="catalytic activity">
    <reaction evidence="37">
        <text>1,3-dihexadecanoyl-2-(9Z-octadecenoyl)glycerol + H2O = 1,3-dihexadecanoylglycerol + (9Z)-octadecenoate + H(+)</text>
        <dbReference type="Rhea" id="RHEA:40983"/>
        <dbReference type="ChEBI" id="CHEBI:15377"/>
        <dbReference type="ChEBI" id="CHEBI:15378"/>
        <dbReference type="ChEBI" id="CHEBI:30823"/>
        <dbReference type="ChEBI" id="CHEBI:75688"/>
        <dbReference type="ChEBI" id="CHEBI:77619"/>
    </reaction>
    <physiologicalReaction direction="left-to-right" evidence="37">
        <dbReference type="Rhea" id="RHEA:40984"/>
    </physiologicalReaction>
</comment>
<evidence type="ECO:0000256" key="43">
    <source>
        <dbReference type="SAM" id="MobiDB-lite"/>
    </source>
</evidence>
<dbReference type="Gene3D" id="3.40.50.1110">
    <property type="entry name" value="SGNH hydrolase"/>
    <property type="match status" value="1"/>
</dbReference>
<evidence type="ECO:0000256" key="7">
    <source>
        <dbReference type="ARBA" id="ARBA00022737"/>
    </source>
</evidence>
<evidence type="ECO:0000256" key="22">
    <source>
        <dbReference type="ARBA" id="ARBA00047363"/>
    </source>
</evidence>
<keyword evidence="5" id="KW-0812">Transmembrane</keyword>
<dbReference type="PANTHER" id="PTHR21325:SF31">
    <property type="entry name" value="GH22081P-RELATED"/>
    <property type="match status" value="1"/>
</dbReference>
<comment type="catalytic activity">
    <reaction evidence="23">
        <text>1-(9Z-octadecenoyl)-glycerol + H2O = glycerol + (9Z)-octadecenoate + H(+)</text>
        <dbReference type="Rhea" id="RHEA:38487"/>
        <dbReference type="ChEBI" id="CHEBI:15377"/>
        <dbReference type="ChEBI" id="CHEBI:15378"/>
        <dbReference type="ChEBI" id="CHEBI:17754"/>
        <dbReference type="ChEBI" id="CHEBI:30823"/>
        <dbReference type="ChEBI" id="CHEBI:75342"/>
    </reaction>
    <physiologicalReaction direction="left-to-right" evidence="23">
        <dbReference type="Rhea" id="RHEA:38488"/>
    </physiologicalReaction>
</comment>
<comment type="catalytic activity">
    <reaction evidence="29">
        <text>1,2-dihexadecanoyl-sn-glycero-3-phosphocholine + H2O = 1-hexadecanoyl-sn-glycero-3-phosphocholine + hexadecanoate + H(+)</text>
        <dbReference type="Rhea" id="RHEA:41223"/>
        <dbReference type="ChEBI" id="CHEBI:7896"/>
        <dbReference type="ChEBI" id="CHEBI:15377"/>
        <dbReference type="ChEBI" id="CHEBI:15378"/>
        <dbReference type="ChEBI" id="CHEBI:72998"/>
        <dbReference type="ChEBI" id="CHEBI:72999"/>
    </reaction>
    <physiologicalReaction direction="left-to-right" evidence="29">
        <dbReference type="Rhea" id="RHEA:41224"/>
    </physiologicalReaction>
</comment>
<evidence type="ECO:0000256" key="11">
    <source>
        <dbReference type="ARBA" id="ARBA00023136"/>
    </source>
</evidence>
<comment type="catalytic activity">
    <reaction evidence="33">
        <text>a 1-acyl-sn-glycero-3-phosphocholine + H2O = sn-glycerol 3-phosphocholine + a fatty acid + H(+)</text>
        <dbReference type="Rhea" id="RHEA:15177"/>
        <dbReference type="ChEBI" id="CHEBI:15377"/>
        <dbReference type="ChEBI" id="CHEBI:15378"/>
        <dbReference type="ChEBI" id="CHEBI:16870"/>
        <dbReference type="ChEBI" id="CHEBI:28868"/>
        <dbReference type="ChEBI" id="CHEBI:58168"/>
        <dbReference type="EC" id="3.1.1.5"/>
    </reaction>
    <physiologicalReaction direction="left-to-right" evidence="33">
        <dbReference type="Rhea" id="RHEA:15178"/>
    </physiologicalReaction>
</comment>
<protein>
    <recommendedName>
        <fullName evidence="3">Phospholipase B1, membrane-associated</fullName>
    </recommendedName>
    <alternativeName>
        <fullName evidence="16">Lysophospholipase</fullName>
    </alternativeName>
    <alternativeName>
        <fullName evidence="17">Phospholipase A2</fullName>
    </alternativeName>
    <alternativeName>
        <fullName evidence="19">Phospholipase B/lipase</fullName>
    </alternativeName>
    <alternativeName>
        <fullName evidence="18">Triacylglycerol lipase</fullName>
    </alternativeName>
</protein>
<keyword evidence="11" id="KW-0472">Membrane</keyword>
<dbReference type="GO" id="GO:0004806">
    <property type="term" value="F:triacylglycerol lipase activity"/>
    <property type="evidence" value="ECO:0007669"/>
    <property type="project" value="UniProtKB-EC"/>
</dbReference>
<comment type="catalytic activity">
    <reaction evidence="24">
        <text>1-hexadecanoyl-2-(9Z)-octadecenoyl-3-octadecanoyl-sn-glycerol + H2O = 1-hexadecanoyl-2-(9Z-octadecenoyl)-sn-glycerol + octadecanoate + H(+)</text>
        <dbReference type="Rhea" id="RHEA:41111"/>
        <dbReference type="ChEBI" id="CHEBI:15377"/>
        <dbReference type="ChEBI" id="CHEBI:15378"/>
        <dbReference type="ChEBI" id="CHEBI:25629"/>
        <dbReference type="ChEBI" id="CHEBI:75466"/>
        <dbReference type="ChEBI" id="CHEBI:77623"/>
    </reaction>
    <physiologicalReaction direction="left-to-right" evidence="24">
        <dbReference type="Rhea" id="RHEA:41112"/>
    </physiologicalReaction>
</comment>
<comment type="subcellular location">
    <subcellularLocation>
        <location evidence="1">Apical cell membrane</location>
        <topology evidence="1">Single-pass type I membrane protein</topology>
    </subcellularLocation>
</comment>
<comment type="catalytic activity">
    <reaction evidence="34">
        <text>1-hexadecanoyl-2-(9Z-octadecenoyl)-sn-glycero-3-phosphoethanolamine + H2O = 1-hexadecanoyl-sn-glycero-3-phosphoethanolamine + (9Z)-octadecenoate + H(+)</text>
        <dbReference type="Rhea" id="RHEA:40911"/>
        <dbReference type="ChEBI" id="CHEBI:15377"/>
        <dbReference type="ChEBI" id="CHEBI:15378"/>
        <dbReference type="ChEBI" id="CHEBI:30823"/>
        <dbReference type="ChEBI" id="CHEBI:73004"/>
        <dbReference type="ChEBI" id="CHEBI:73007"/>
    </reaction>
    <physiologicalReaction direction="left-to-right" evidence="34">
        <dbReference type="Rhea" id="RHEA:40912"/>
    </physiologicalReaction>
</comment>
<dbReference type="InterPro" id="IPR001087">
    <property type="entry name" value="GDSL"/>
</dbReference>
<evidence type="ECO:0000256" key="20">
    <source>
        <dbReference type="ARBA" id="ARBA00045916"/>
    </source>
</evidence>
<evidence type="ECO:0000256" key="30">
    <source>
        <dbReference type="ARBA" id="ARBA00048362"/>
    </source>
</evidence>
<evidence type="ECO:0000256" key="9">
    <source>
        <dbReference type="ARBA" id="ARBA00022989"/>
    </source>
</evidence>
<comment type="catalytic activity">
    <reaction evidence="42">
        <text>2-(9Z-octadecenoyl)-glycerol + H2O = glycerol + (9Z)-octadecenoate + H(+)</text>
        <dbReference type="Rhea" id="RHEA:38491"/>
        <dbReference type="ChEBI" id="CHEBI:15377"/>
        <dbReference type="ChEBI" id="CHEBI:15378"/>
        <dbReference type="ChEBI" id="CHEBI:17754"/>
        <dbReference type="ChEBI" id="CHEBI:30823"/>
        <dbReference type="ChEBI" id="CHEBI:73990"/>
    </reaction>
    <physiologicalReaction direction="left-to-right" evidence="42">
        <dbReference type="Rhea" id="RHEA:38492"/>
    </physiologicalReaction>
</comment>
<evidence type="ECO:0000256" key="38">
    <source>
        <dbReference type="ARBA" id="ARBA00048872"/>
    </source>
</evidence>
<evidence type="ECO:0000256" key="26">
    <source>
        <dbReference type="ARBA" id="ARBA00048015"/>
    </source>
</evidence>
<keyword evidence="6" id="KW-0732">Signal</keyword>
<keyword evidence="9" id="KW-1133">Transmembrane helix</keyword>
<evidence type="ECO:0000313" key="45">
    <source>
        <dbReference type="Proteomes" id="UP001219518"/>
    </source>
</evidence>
<comment type="catalytic activity">
    <reaction evidence="36">
        <text>1-hexadecanoyl-2-(9Z-octadecenoyl)-sn-glycero-3-phosphocholine + H2O = 1-hexadecanoyl-sn-glycero-3-phosphocholine + (9Z)-octadecenoate + H(+)</text>
        <dbReference type="Rhea" id="RHEA:38779"/>
        <dbReference type="ChEBI" id="CHEBI:15377"/>
        <dbReference type="ChEBI" id="CHEBI:15378"/>
        <dbReference type="ChEBI" id="CHEBI:30823"/>
        <dbReference type="ChEBI" id="CHEBI:72998"/>
        <dbReference type="ChEBI" id="CHEBI:73001"/>
    </reaction>
    <physiologicalReaction direction="left-to-right" evidence="36">
        <dbReference type="Rhea" id="RHEA:38780"/>
    </physiologicalReaction>
</comment>
<comment type="catalytic activity">
    <reaction evidence="14">
        <text>1-hexadecanoyl-2-(9Z,12Z-octadecadienoyl)-sn-glycero-3-phosphocholine + H2O = (9Z,12Z)-octadecadienoate + 1-hexadecanoyl-sn-glycero-3-phosphocholine + H(+)</text>
        <dbReference type="Rhea" id="RHEA:40811"/>
        <dbReference type="ChEBI" id="CHEBI:15377"/>
        <dbReference type="ChEBI" id="CHEBI:15378"/>
        <dbReference type="ChEBI" id="CHEBI:30245"/>
        <dbReference type="ChEBI" id="CHEBI:72998"/>
        <dbReference type="ChEBI" id="CHEBI:73002"/>
    </reaction>
    <physiologicalReaction direction="left-to-right" evidence="14">
        <dbReference type="Rhea" id="RHEA:40812"/>
    </physiologicalReaction>
</comment>
<comment type="caution">
    <text evidence="44">The sequence shown here is derived from an EMBL/GenBank/DDBJ whole genome shotgun (WGS) entry which is preliminary data.</text>
</comment>
<keyword evidence="10" id="KW-0443">Lipid metabolism</keyword>
<comment type="catalytic activity">
    <reaction evidence="25">
        <text>2,3-di-(9Z)-octadecenoyl-sn-glycerol + H2O = 3-(9Z-octadecenoyl)-sn-glycerol + (9Z)-octadecenoate + H(+)</text>
        <dbReference type="Rhea" id="RHEA:42604"/>
        <dbReference type="ChEBI" id="CHEBI:15377"/>
        <dbReference type="ChEBI" id="CHEBI:15378"/>
        <dbReference type="ChEBI" id="CHEBI:30823"/>
        <dbReference type="ChEBI" id="CHEBI:75824"/>
        <dbReference type="ChEBI" id="CHEBI:75938"/>
    </reaction>
    <physiologicalReaction direction="left-to-right" evidence="25">
        <dbReference type="Rhea" id="RHEA:42605"/>
    </physiologicalReaction>
</comment>
<comment type="catalytic activity">
    <reaction evidence="40">
        <text>1,2-dihexadecanoyl-sn-glycero-3-phosphocholine + 2 H2O = sn-glycerol 3-phosphocholine + 2 hexadecanoate + 2 H(+)</text>
        <dbReference type="Rhea" id="RHEA:40975"/>
        <dbReference type="ChEBI" id="CHEBI:7896"/>
        <dbReference type="ChEBI" id="CHEBI:15377"/>
        <dbReference type="ChEBI" id="CHEBI:15378"/>
        <dbReference type="ChEBI" id="CHEBI:16870"/>
        <dbReference type="ChEBI" id="CHEBI:72999"/>
    </reaction>
    <physiologicalReaction direction="left-to-right" evidence="40">
        <dbReference type="Rhea" id="RHEA:40976"/>
    </physiologicalReaction>
</comment>
<keyword evidence="8" id="KW-0378">Hydrolase</keyword>
<evidence type="ECO:0000256" key="35">
    <source>
        <dbReference type="ARBA" id="ARBA00048656"/>
    </source>
</evidence>
<dbReference type="AlphaFoldDB" id="A0AAE1H1F7"/>
<comment type="catalytic activity">
    <reaction evidence="39">
        <text>1-hexadecanoyl-2-(9Z)-octadecenoyl-3-octadecanoyl-sn-glycerol + H2O = 1-hexadecanoyl-3-octadecanoyl-sn-glycerol + (9Z)-octadecenoate + H(+)</text>
        <dbReference type="Rhea" id="RHEA:41103"/>
        <dbReference type="ChEBI" id="CHEBI:15377"/>
        <dbReference type="ChEBI" id="CHEBI:15378"/>
        <dbReference type="ChEBI" id="CHEBI:30823"/>
        <dbReference type="ChEBI" id="CHEBI:77623"/>
        <dbReference type="ChEBI" id="CHEBI:77624"/>
    </reaction>
    <physiologicalReaction direction="left-to-right" evidence="39">
        <dbReference type="Rhea" id="RHEA:41104"/>
    </physiologicalReaction>
</comment>
<evidence type="ECO:0000256" key="25">
    <source>
        <dbReference type="ARBA" id="ARBA00048011"/>
    </source>
</evidence>
<evidence type="ECO:0000256" key="17">
    <source>
        <dbReference type="ARBA" id="ARBA00031182"/>
    </source>
</evidence>
<evidence type="ECO:0000256" key="3">
    <source>
        <dbReference type="ARBA" id="ARBA00015133"/>
    </source>
</evidence>
<accession>A0AAE1H1F7</accession>
<evidence type="ECO:0000256" key="15">
    <source>
        <dbReference type="ARBA" id="ARBA00023422"/>
    </source>
</evidence>
<evidence type="ECO:0000256" key="42">
    <source>
        <dbReference type="ARBA" id="ARBA00049461"/>
    </source>
</evidence>
<comment type="similarity">
    <text evidence="2">Belongs to the 'GDSL' lipolytic enzyme family. Phospholipase B1 subfamily.</text>
</comment>
<evidence type="ECO:0000256" key="5">
    <source>
        <dbReference type="ARBA" id="ARBA00022692"/>
    </source>
</evidence>
<dbReference type="GO" id="GO:0004623">
    <property type="term" value="F:phospholipase A2 activity"/>
    <property type="evidence" value="ECO:0007669"/>
    <property type="project" value="UniProtKB-EC"/>
</dbReference>
<keyword evidence="4" id="KW-1003">Cell membrane</keyword>
<dbReference type="EMBL" id="JAHWGI010000307">
    <property type="protein sequence ID" value="KAK3913004.1"/>
    <property type="molecule type" value="Genomic_DNA"/>
</dbReference>
<comment type="catalytic activity">
    <reaction evidence="15">
        <text>a 1,2-diacyl-sn-glycero-3-phosphocholine + H2O = a 1-acyl-sn-glycero-3-phosphocholine + a fatty acid + H(+)</text>
        <dbReference type="Rhea" id="RHEA:15801"/>
        <dbReference type="ChEBI" id="CHEBI:15377"/>
        <dbReference type="ChEBI" id="CHEBI:15378"/>
        <dbReference type="ChEBI" id="CHEBI:28868"/>
        <dbReference type="ChEBI" id="CHEBI:57643"/>
        <dbReference type="ChEBI" id="CHEBI:58168"/>
        <dbReference type="EC" id="3.1.1.4"/>
    </reaction>
    <physiologicalReaction direction="left-to-right" evidence="15">
        <dbReference type="Rhea" id="RHEA:15802"/>
    </physiologicalReaction>
</comment>
<evidence type="ECO:0000256" key="33">
    <source>
        <dbReference type="ARBA" id="ARBA00048454"/>
    </source>
</evidence>
<dbReference type="GO" id="GO:0006644">
    <property type="term" value="P:phospholipid metabolic process"/>
    <property type="evidence" value="ECO:0007669"/>
    <property type="project" value="TreeGrafter"/>
</dbReference>
<evidence type="ECO:0000256" key="2">
    <source>
        <dbReference type="ARBA" id="ARBA00009979"/>
    </source>
</evidence>
<comment type="catalytic activity">
    <reaction evidence="22">
        <text>1,3-dihexadecanoyl-2-(9Z-octadecenoyl)glycerol + H2O = 1-hexadecanoyl-2-(9Z-octadecenoyl)-glycerol + hexadecanoate + H(+)</text>
        <dbReference type="Rhea" id="RHEA:40979"/>
        <dbReference type="ChEBI" id="CHEBI:7896"/>
        <dbReference type="ChEBI" id="CHEBI:15377"/>
        <dbReference type="ChEBI" id="CHEBI:15378"/>
        <dbReference type="ChEBI" id="CHEBI:75585"/>
        <dbReference type="ChEBI" id="CHEBI:75688"/>
    </reaction>
    <physiologicalReaction direction="left-to-right" evidence="22">
        <dbReference type="Rhea" id="RHEA:40980"/>
    </physiologicalReaction>
</comment>
<comment type="catalytic activity">
    <reaction evidence="32">
        <text>1,2,3-tri-(9Z-octadecenoyl)-glycerol + H2O = di-(9Z)-octadecenoylglycerol + (9Z)-octadecenoate + H(+)</text>
        <dbReference type="Rhea" id="RHEA:38575"/>
        <dbReference type="ChEBI" id="CHEBI:15377"/>
        <dbReference type="ChEBI" id="CHEBI:15378"/>
        <dbReference type="ChEBI" id="CHEBI:30823"/>
        <dbReference type="ChEBI" id="CHEBI:53753"/>
        <dbReference type="ChEBI" id="CHEBI:75945"/>
    </reaction>
    <physiologicalReaction direction="left-to-right" evidence="32">
        <dbReference type="Rhea" id="RHEA:38576"/>
    </physiologicalReaction>
</comment>
<reference evidence="44" key="1">
    <citation type="submission" date="2021-07" db="EMBL/GenBank/DDBJ databases">
        <authorList>
            <person name="Catto M.A."/>
            <person name="Jacobson A."/>
            <person name="Kennedy G."/>
            <person name="Labadie P."/>
            <person name="Hunt B.G."/>
            <person name="Srinivasan R."/>
        </authorList>
    </citation>
    <scope>NUCLEOTIDE SEQUENCE</scope>
    <source>
        <strain evidence="44">PL_HMW_Pooled</strain>
        <tissue evidence="44">Head</tissue>
    </source>
</reference>
<comment type="catalytic activity">
    <reaction evidence="13">
        <text>a triacylglycerol + H2O = a diacylglycerol + a fatty acid + H(+)</text>
        <dbReference type="Rhea" id="RHEA:12044"/>
        <dbReference type="ChEBI" id="CHEBI:15377"/>
        <dbReference type="ChEBI" id="CHEBI:15378"/>
        <dbReference type="ChEBI" id="CHEBI:17855"/>
        <dbReference type="ChEBI" id="CHEBI:18035"/>
        <dbReference type="ChEBI" id="CHEBI:28868"/>
        <dbReference type="EC" id="3.1.1.3"/>
    </reaction>
    <physiologicalReaction direction="left-to-right" evidence="13">
        <dbReference type="Rhea" id="RHEA:12045"/>
    </physiologicalReaction>
</comment>
<comment type="catalytic activity">
    <reaction evidence="31">
        <text>1-octadecanoyl-2-(9Z,12Z)-octadecadienoyl-sn-glycerol + H2O = 1-octadecanoyl-sn-glycerol + (9Z,12Z)-octadecadienoate + H(+)</text>
        <dbReference type="Rhea" id="RHEA:40927"/>
        <dbReference type="ChEBI" id="CHEBI:15377"/>
        <dbReference type="ChEBI" id="CHEBI:15378"/>
        <dbReference type="ChEBI" id="CHEBI:30245"/>
        <dbReference type="ChEBI" id="CHEBI:75550"/>
        <dbReference type="ChEBI" id="CHEBI:77097"/>
    </reaction>
    <physiologicalReaction direction="left-to-right" evidence="31">
        <dbReference type="Rhea" id="RHEA:40928"/>
    </physiologicalReaction>
</comment>
<reference evidence="44" key="2">
    <citation type="journal article" date="2023" name="BMC Genomics">
        <title>Pest status, molecular evolution, and epigenetic factors derived from the genome assembly of Frankliniella fusca, a thysanopteran phytovirus vector.</title>
        <authorList>
            <person name="Catto M.A."/>
            <person name="Labadie P.E."/>
            <person name="Jacobson A.L."/>
            <person name="Kennedy G.G."/>
            <person name="Srinivasan R."/>
            <person name="Hunt B.G."/>
        </authorList>
    </citation>
    <scope>NUCLEOTIDE SEQUENCE</scope>
    <source>
        <strain evidence="44">PL_HMW_Pooled</strain>
    </source>
</reference>
<keyword evidence="7" id="KW-0677">Repeat</keyword>
<evidence type="ECO:0000256" key="12">
    <source>
        <dbReference type="ARBA" id="ARBA00023180"/>
    </source>
</evidence>
<evidence type="ECO:0000256" key="21">
    <source>
        <dbReference type="ARBA" id="ARBA00047324"/>
    </source>
</evidence>
<dbReference type="Pfam" id="PF00657">
    <property type="entry name" value="Lipase_GDSL"/>
    <property type="match status" value="1"/>
</dbReference>
<sequence>MHHAIFNGPPPLRSARRDMKGAMWGPRPPLLPGAVAAIIAVSITVLLLAAAPSPAGAQLFSSLANNDILRPFRQLTASRLLLAHSYSLHVFKEGWVWRRLILINDALSELTLLSPATSPLLQTSRGGPGPGGGSSQDQSGIRRQPLFPSSMPFPCNASAAAFGRSRTTPTSVHRLRPGDIAVVGAMGDSLVAGNGALEEFALGTLIEYRGVSWCAGGQGDWRHFLTLPNILKLFNPNLKGYSTGKGEFLASNAHMNVAFPVSAASDAYKQAVFLVRKMKKDPLIDFHNDWKMVTMLFGANDICSAQCYDREGTSANQHARKLKMALDYLHQNLPRTFVNLVPVIDPSVSVRVKRSFMCRVLHRFFCQCFHLDGNADEMDIITSLVRDFQNAEKQLVDSGRYDTKDDFTVVIQPFMKLFNAPRDRALWNTEVIDISYVTYDCFHFSQKGHAMAANLLWNNILQPVGFKSTSLIPGLLKDFKCPSREAPFLFTANNTRTFLATGSQFLPQEREAEVLRL</sequence>
<evidence type="ECO:0000256" key="40">
    <source>
        <dbReference type="ARBA" id="ARBA00049363"/>
    </source>
</evidence>
<evidence type="ECO:0000256" key="6">
    <source>
        <dbReference type="ARBA" id="ARBA00022729"/>
    </source>
</evidence>
<comment type="catalytic activity">
    <reaction evidence="28">
        <text>1,2-di-(9Z-octadecenoyl)-sn-glycero-3-phosphocholine + H2O = 1-(9Z-octadecenoyl)-sn-glycero-3-phosphocholine + (9Z)-octadecenoate + H(+)</text>
        <dbReference type="Rhea" id="RHEA:40923"/>
        <dbReference type="ChEBI" id="CHEBI:15377"/>
        <dbReference type="ChEBI" id="CHEBI:15378"/>
        <dbReference type="ChEBI" id="CHEBI:28610"/>
        <dbReference type="ChEBI" id="CHEBI:30823"/>
        <dbReference type="ChEBI" id="CHEBI:74669"/>
    </reaction>
    <physiologicalReaction direction="left-to-right" evidence="28">
        <dbReference type="Rhea" id="RHEA:40924"/>
    </physiologicalReaction>
</comment>
<evidence type="ECO:0000256" key="27">
    <source>
        <dbReference type="ARBA" id="ARBA00048049"/>
    </source>
</evidence>
<evidence type="ECO:0000256" key="24">
    <source>
        <dbReference type="ARBA" id="ARBA00047459"/>
    </source>
</evidence>
<dbReference type="GO" id="GO:0016324">
    <property type="term" value="C:apical plasma membrane"/>
    <property type="evidence" value="ECO:0007669"/>
    <property type="project" value="UniProtKB-SubCell"/>
</dbReference>
<proteinExistence type="inferred from homology"/>
<evidence type="ECO:0000256" key="39">
    <source>
        <dbReference type="ARBA" id="ARBA00048939"/>
    </source>
</evidence>
<evidence type="ECO:0000256" key="13">
    <source>
        <dbReference type="ARBA" id="ARBA00023369"/>
    </source>
</evidence>
<dbReference type="InterPro" id="IPR036514">
    <property type="entry name" value="SGNH_hydro_sf"/>
</dbReference>
<organism evidence="44 45">
    <name type="scientific">Frankliniella fusca</name>
    <dbReference type="NCBI Taxonomy" id="407009"/>
    <lineage>
        <taxon>Eukaryota</taxon>
        <taxon>Metazoa</taxon>
        <taxon>Ecdysozoa</taxon>
        <taxon>Arthropoda</taxon>
        <taxon>Hexapoda</taxon>
        <taxon>Insecta</taxon>
        <taxon>Pterygota</taxon>
        <taxon>Neoptera</taxon>
        <taxon>Paraneoptera</taxon>
        <taxon>Thysanoptera</taxon>
        <taxon>Terebrantia</taxon>
        <taxon>Thripoidea</taxon>
        <taxon>Thripidae</taxon>
        <taxon>Frankliniella</taxon>
    </lineage>
</organism>
<dbReference type="CDD" id="cd01824">
    <property type="entry name" value="Phospholipase_B_like"/>
    <property type="match status" value="1"/>
</dbReference>
<comment type="catalytic activity">
    <reaction evidence="21">
        <text>1-hexadecanoyl-2-(9Z)-octadecenoyl-3-octadecanoyl-sn-glycerol + H2O = 2-(9Z-octadecenoyl)-3-octadecanoyl-sn-glycerol + hexadecanoate + H(+)</text>
        <dbReference type="Rhea" id="RHEA:41107"/>
        <dbReference type="ChEBI" id="CHEBI:7896"/>
        <dbReference type="ChEBI" id="CHEBI:15377"/>
        <dbReference type="ChEBI" id="CHEBI:15378"/>
        <dbReference type="ChEBI" id="CHEBI:75558"/>
        <dbReference type="ChEBI" id="CHEBI:77623"/>
    </reaction>
    <physiologicalReaction direction="left-to-right" evidence="21">
        <dbReference type="Rhea" id="RHEA:41108"/>
    </physiologicalReaction>
</comment>
<evidence type="ECO:0000256" key="1">
    <source>
        <dbReference type="ARBA" id="ARBA00004247"/>
    </source>
</evidence>
<keyword evidence="12" id="KW-0325">Glycoprotein</keyword>
<dbReference type="SUPFAM" id="SSF52266">
    <property type="entry name" value="SGNH hydrolase"/>
    <property type="match status" value="1"/>
</dbReference>
<evidence type="ECO:0000256" key="8">
    <source>
        <dbReference type="ARBA" id="ARBA00022801"/>
    </source>
</evidence>
<comment type="catalytic activity">
    <reaction evidence="30">
        <text>1-hexadecanoyl-2-(9Z,12Z-octadecadienoyl)-sn-glycero-3-phosphocholine + H2O = 2-(9Z,12Z-octadecadienoyl)-sn-glycero-3-phosphocholine + hexadecanoate + H(+)</text>
        <dbReference type="Rhea" id="RHEA:40971"/>
        <dbReference type="ChEBI" id="CHEBI:7896"/>
        <dbReference type="ChEBI" id="CHEBI:15377"/>
        <dbReference type="ChEBI" id="CHEBI:15378"/>
        <dbReference type="ChEBI" id="CHEBI:73002"/>
        <dbReference type="ChEBI" id="CHEBI:76084"/>
    </reaction>
    <physiologicalReaction direction="left-to-right" evidence="30">
        <dbReference type="Rhea" id="RHEA:40972"/>
    </physiologicalReaction>
</comment>